<gene>
    <name evidence="4" type="ORF">PAECIP111802_05385</name>
</gene>
<evidence type="ECO:0000256" key="2">
    <source>
        <dbReference type="PROSITE-ProRule" id="PRU00335"/>
    </source>
</evidence>
<dbReference type="Proteomes" id="UP000730618">
    <property type="component" value="Unassembled WGS sequence"/>
</dbReference>
<evidence type="ECO:0000313" key="5">
    <source>
        <dbReference type="Proteomes" id="UP000730618"/>
    </source>
</evidence>
<dbReference type="Pfam" id="PF00440">
    <property type="entry name" value="TetR_N"/>
    <property type="match status" value="1"/>
</dbReference>
<comment type="caution">
    <text evidence="4">The sequence shown here is derived from an EMBL/GenBank/DDBJ whole genome shotgun (WGS) entry which is preliminary data.</text>
</comment>
<dbReference type="InterPro" id="IPR001647">
    <property type="entry name" value="HTH_TetR"/>
</dbReference>
<evidence type="ECO:0000256" key="1">
    <source>
        <dbReference type="ARBA" id="ARBA00023125"/>
    </source>
</evidence>
<feature type="domain" description="HTH tetR-type" evidence="3">
    <location>
        <begin position="24"/>
        <end position="84"/>
    </location>
</feature>
<dbReference type="PROSITE" id="PS50977">
    <property type="entry name" value="HTH_TETR_2"/>
    <property type="match status" value="1"/>
</dbReference>
<proteinExistence type="predicted"/>
<accession>A0ABN7TWA9</accession>
<keyword evidence="5" id="KW-1185">Reference proteome</keyword>
<dbReference type="RefSeq" id="WP_218101600.1">
    <property type="nucleotide sequence ID" value="NZ_CAJVCE010000019.1"/>
</dbReference>
<name>A0ABN7TWA9_9BACL</name>
<sequence>MARKRTRPQYELIGFEQDQDIHIPLYRARITESAIRLLNEHGLMELSMRKVAEDLTVQPASLYYHVKGKEQMLQLLADKICSEMTSPDASLPWTKQLLQWGEQFRNVLLTHQIHKNNTDTM</sequence>
<keyword evidence="1 2" id="KW-0238">DNA-binding</keyword>
<feature type="DNA-binding region" description="H-T-H motif" evidence="2">
    <location>
        <begin position="47"/>
        <end position="66"/>
    </location>
</feature>
<reference evidence="4 5" key="1">
    <citation type="submission" date="2021-06" db="EMBL/GenBank/DDBJ databases">
        <authorList>
            <person name="Criscuolo A."/>
        </authorList>
    </citation>
    <scope>NUCLEOTIDE SEQUENCE [LARGE SCALE GENOMIC DNA]</scope>
    <source>
        <strain evidence="5">CIP 111802</strain>
    </source>
</reference>
<dbReference type="EMBL" id="CAJVCE010000019">
    <property type="protein sequence ID" value="CAG7653057.1"/>
    <property type="molecule type" value="Genomic_DNA"/>
</dbReference>
<dbReference type="PROSITE" id="PS01081">
    <property type="entry name" value="HTH_TETR_1"/>
    <property type="match status" value="1"/>
</dbReference>
<dbReference type="InterPro" id="IPR023772">
    <property type="entry name" value="DNA-bd_HTH_TetR-type_CS"/>
</dbReference>
<protein>
    <recommendedName>
        <fullName evidence="3">HTH tetR-type domain-containing protein</fullName>
    </recommendedName>
</protein>
<organism evidence="4 5">
    <name type="scientific">Paenibacillus allorhizosphaerae</name>
    <dbReference type="NCBI Taxonomy" id="2849866"/>
    <lineage>
        <taxon>Bacteria</taxon>
        <taxon>Bacillati</taxon>
        <taxon>Bacillota</taxon>
        <taxon>Bacilli</taxon>
        <taxon>Bacillales</taxon>
        <taxon>Paenibacillaceae</taxon>
        <taxon>Paenibacillus</taxon>
    </lineage>
</organism>
<evidence type="ECO:0000259" key="3">
    <source>
        <dbReference type="PROSITE" id="PS50977"/>
    </source>
</evidence>
<evidence type="ECO:0000313" key="4">
    <source>
        <dbReference type="EMBL" id="CAG7653057.1"/>
    </source>
</evidence>